<feature type="compositionally biased region" description="Basic and acidic residues" evidence="5">
    <location>
        <begin position="438"/>
        <end position="448"/>
    </location>
</feature>
<organism evidence="6 7">
    <name type="scientific">Brassica napus</name>
    <name type="common">Rape</name>
    <dbReference type="NCBI Taxonomy" id="3708"/>
    <lineage>
        <taxon>Eukaryota</taxon>
        <taxon>Viridiplantae</taxon>
        <taxon>Streptophyta</taxon>
        <taxon>Embryophyta</taxon>
        <taxon>Tracheophyta</taxon>
        <taxon>Spermatophyta</taxon>
        <taxon>Magnoliopsida</taxon>
        <taxon>eudicotyledons</taxon>
        <taxon>Gunneridae</taxon>
        <taxon>Pentapetalae</taxon>
        <taxon>rosids</taxon>
        <taxon>malvids</taxon>
        <taxon>Brassicales</taxon>
        <taxon>Brassicaceae</taxon>
        <taxon>Brassiceae</taxon>
        <taxon>Brassica</taxon>
    </lineage>
</organism>
<accession>A0ABQ7ZL22</accession>
<evidence type="ECO:0000256" key="1">
    <source>
        <dbReference type="ARBA" id="ARBA00006644"/>
    </source>
</evidence>
<dbReference type="PANTHER" id="PTHR12718">
    <property type="entry name" value="CELL CYCLE CONTROL PROTEIN CWF15"/>
    <property type="match status" value="1"/>
</dbReference>
<feature type="coiled-coil region" evidence="4">
    <location>
        <begin position="35"/>
        <end position="87"/>
    </location>
</feature>
<evidence type="ECO:0000313" key="7">
    <source>
        <dbReference type="Proteomes" id="UP000824890"/>
    </source>
</evidence>
<name>A0ABQ7ZL22_BRANA</name>
<feature type="compositionally biased region" description="Basic and acidic residues" evidence="5">
    <location>
        <begin position="387"/>
        <end position="430"/>
    </location>
</feature>
<evidence type="ECO:0000256" key="4">
    <source>
        <dbReference type="SAM" id="Coils"/>
    </source>
</evidence>
<dbReference type="Proteomes" id="UP000824890">
    <property type="component" value="Unassembled WGS sequence"/>
</dbReference>
<keyword evidence="2" id="KW-0507">mRNA processing</keyword>
<feature type="coiled-coil region" evidence="4">
    <location>
        <begin position="167"/>
        <end position="295"/>
    </location>
</feature>
<evidence type="ECO:0000256" key="3">
    <source>
        <dbReference type="ARBA" id="ARBA00023187"/>
    </source>
</evidence>
<feature type="compositionally biased region" description="Acidic residues" evidence="5">
    <location>
        <begin position="454"/>
        <end position="467"/>
    </location>
</feature>
<dbReference type="Pfam" id="PF04889">
    <property type="entry name" value="Cwf_Cwc_15"/>
    <property type="match status" value="2"/>
</dbReference>
<comment type="similarity">
    <text evidence="1">Belongs to the CWC15 family.</text>
</comment>
<evidence type="ECO:0000256" key="5">
    <source>
        <dbReference type="SAM" id="MobiDB-lite"/>
    </source>
</evidence>
<feature type="region of interest" description="Disordered" evidence="5">
    <location>
        <begin position="373"/>
        <end position="467"/>
    </location>
</feature>
<proteinExistence type="inferred from homology"/>
<keyword evidence="7" id="KW-1185">Reference proteome</keyword>
<keyword evidence="4" id="KW-0175">Coiled coil</keyword>
<evidence type="ECO:0000256" key="2">
    <source>
        <dbReference type="ARBA" id="ARBA00022664"/>
    </source>
</evidence>
<reference evidence="6 7" key="1">
    <citation type="submission" date="2021-05" db="EMBL/GenBank/DDBJ databases">
        <title>Genome Assembly of Synthetic Allotetraploid Brassica napus Reveals Homoeologous Exchanges between Subgenomes.</title>
        <authorList>
            <person name="Davis J.T."/>
        </authorList>
    </citation>
    <scope>NUCLEOTIDE SEQUENCE [LARGE SCALE GENOMIC DNA]</scope>
    <source>
        <strain evidence="7">cv. Da-Ae</strain>
        <tissue evidence="6">Seedling</tissue>
    </source>
</reference>
<sequence>MRLAKTVITATVFFPTLVVDVKLFNAGLPCGEHLNKRQEQEVLVEETDVNKLKAKIKNAEMAKIEALLELEEAKKTVEHLNHKLEIRNKSDEKGLALRSISSNVRDVTSELGIAKELLQRVVAQEESRQDLDVSSSNNVIVVTSELGFAKESLHRAAEEESGLCLLMESLKLELENVKKEHSELKEKEQRETEQAVEELKKEAEEAKRELLQLEEELIKIALKEAQEAKAVEEHEAEECLNNVQESCGGGLSETEALRACRDETLKKLEMSEKEIEDIKAATQEALKKAEMAEEATIVVDAELKRRRKAASRMWAKSFPSAKEVDKSKSRSKETCLWVVKQKEKMTTAARPTWAPAKGGNEQGGARIFGASQKYSSRDVAAHTTLKPRREGQHTQEEVEKKNLRDELEERERRHFSSKDKSYTDDRDRRRGNQLLLEGSKRDPEDRIVPRSVDADDSDVDLKSDDDDRLGLEKQQQMEELNAKEEELLKGNPLLNNAPTSFSVKRRWDDDVVFKNQARGEMKAPKRFINDTIRNDFHRKFLHRYMKEDPTQRPHQVIQRAFAYQGNLYAALQMFIWIE</sequence>
<protein>
    <submittedName>
        <fullName evidence="6">Uncharacterized protein</fullName>
    </submittedName>
</protein>
<keyword evidence="3" id="KW-0508">mRNA splicing</keyword>
<dbReference type="PANTHER" id="PTHR12718:SF2">
    <property type="entry name" value="SPLICEOSOME-ASSOCIATED PROTEIN CWC15 HOMOLOG"/>
    <property type="match status" value="1"/>
</dbReference>
<gene>
    <name evidence="6" type="ORF">HID58_068360</name>
</gene>
<dbReference type="EMBL" id="JAGKQM010000015">
    <property type="protein sequence ID" value="KAH0880966.1"/>
    <property type="molecule type" value="Genomic_DNA"/>
</dbReference>
<evidence type="ECO:0000313" key="6">
    <source>
        <dbReference type="EMBL" id="KAH0880966.1"/>
    </source>
</evidence>
<dbReference type="InterPro" id="IPR006973">
    <property type="entry name" value="Cwf_Cwc_15"/>
</dbReference>
<comment type="caution">
    <text evidence="6">The sequence shown here is derived from an EMBL/GenBank/DDBJ whole genome shotgun (WGS) entry which is preliminary data.</text>
</comment>